<dbReference type="Proteomes" id="UP000297245">
    <property type="component" value="Unassembled WGS sequence"/>
</dbReference>
<reference evidence="2 3" key="1">
    <citation type="journal article" date="2019" name="Nat. Ecol. Evol.">
        <title>Megaphylogeny resolves global patterns of mushroom evolution.</title>
        <authorList>
            <person name="Varga T."/>
            <person name="Krizsan K."/>
            <person name="Foldi C."/>
            <person name="Dima B."/>
            <person name="Sanchez-Garcia M."/>
            <person name="Sanchez-Ramirez S."/>
            <person name="Szollosi G.J."/>
            <person name="Szarkandi J.G."/>
            <person name="Papp V."/>
            <person name="Albert L."/>
            <person name="Andreopoulos W."/>
            <person name="Angelini C."/>
            <person name="Antonin V."/>
            <person name="Barry K.W."/>
            <person name="Bougher N.L."/>
            <person name="Buchanan P."/>
            <person name="Buyck B."/>
            <person name="Bense V."/>
            <person name="Catcheside P."/>
            <person name="Chovatia M."/>
            <person name="Cooper J."/>
            <person name="Damon W."/>
            <person name="Desjardin D."/>
            <person name="Finy P."/>
            <person name="Geml J."/>
            <person name="Haridas S."/>
            <person name="Hughes K."/>
            <person name="Justo A."/>
            <person name="Karasinski D."/>
            <person name="Kautmanova I."/>
            <person name="Kiss B."/>
            <person name="Kocsube S."/>
            <person name="Kotiranta H."/>
            <person name="LaButti K.M."/>
            <person name="Lechner B.E."/>
            <person name="Liimatainen K."/>
            <person name="Lipzen A."/>
            <person name="Lukacs Z."/>
            <person name="Mihaltcheva S."/>
            <person name="Morgado L.N."/>
            <person name="Niskanen T."/>
            <person name="Noordeloos M.E."/>
            <person name="Ohm R.A."/>
            <person name="Ortiz-Santana B."/>
            <person name="Ovrebo C."/>
            <person name="Racz N."/>
            <person name="Riley R."/>
            <person name="Savchenko A."/>
            <person name="Shiryaev A."/>
            <person name="Soop K."/>
            <person name="Spirin V."/>
            <person name="Szebenyi C."/>
            <person name="Tomsovsky M."/>
            <person name="Tulloss R.E."/>
            <person name="Uehling J."/>
            <person name="Grigoriev I.V."/>
            <person name="Vagvolgyi C."/>
            <person name="Papp T."/>
            <person name="Martin F.M."/>
            <person name="Miettinen O."/>
            <person name="Hibbett D.S."/>
            <person name="Nagy L.G."/>
        </authorList>
    </citation>
    <scope>NUCLEOTIDE SEQUENCE [LARGE SCALE GENOMIC DNA]</scope>
    <source>
        <strain evidence="2 3">CBS 962.96</strain>
    </source>
</reference>
<dbReference type="AlphaFoldDB" id="A0A4V4HBV1"/>
<evidence type="ECO:0000256" key="1">
    <source>
        <dbReference type="SAM" id="SignalP"/>
    </source>
</evidence>
<feature type="signal peptide" evidence="1">
    <location>
        <begin position="1"/>
        <end position="20"/>
    </location>
</feature>
<keyword evidence="1" id="KW-0732">Signal</keyword>
<keyword evidence="3" id="KW-1185">Reference proteome</keyword>
<accession>A0A4V4HBV1</accession>
<sequence length="106" mass="11751">MPLTRVTLAHILALLPPAFEVDRSIRIDSIYSLHPTISFRSQEDTYIESTDYVVPVVLEPRQAEYRVIPTAYILLASAETKGYLSGQATPTACIVATSFLKSTVHL</sequence>
<organism evidence="2 3">
    <name type="scientific">Dendrothele bispora (strain CBS 962.96)</name>
    <dbReference type="NCBI Taxonomy" id="1314807"/>
    <lineage>
        <taxon>Eukaryota</taxon>
        <taxon>Fungi</taxon>
        <taxon>Dikarya</taxon>
        <taxon>Basidiomycota</taxon>
        <taxon>Agaricomycotina</taxon>
        <taxon>Agaricomycetes</taxon>
        <taxon>Agaricomycetidae</taxon>
        <taxon>Agaricales</taxon>
        <taxon>Agaricales incertae sedis</taxon>
        <taxon>Dendrothele</taxon>
    </lineage>
</organism>
<evidence type="ECO:0000313" key="3">
    <source>
        <dbReference type="Proteomes" id="UP000297245"/>
    </source>
</evidence>
<gene>
    <name evidence="2" type="ORF">K435DRAFT_939161</name>
</gene>
<evidence type="ECO:0000313" key="2">
    <source>
        <dbReference type="EMBL" id="THU80715.1"/>
    </source>
</evidence>
<dbReference type="EMBL" id="ML179877">
    <property type="protein sequence ID" value="THU80715.1"/>
    <property type="molecule type" value="Genomic_DNA"/>
</dbReference>
<proteinExistence type="predicted"/>
<feature type="chain" id="PRO_5020332920" evidence="1">
    <location>
        <begin position="21"/>
        <end position="106"/>
    </location>
</feature>
<protein>
    <submittedName>
        <fullName evidence="2">Uncharacterized protein</fullName>
    </submittedName>
</protein>
<name>A0A4V4HBV1_DENBC</name>